<comment type="caution">
    <text evidence="2">The sequence shown here is derived from an EMBL/GenBank/DDBJ whole genome shotgun (WGS) entry which is preliminary data.</text>
</comment>
<dbReference type="InterPro" id="IPR036397">
    <property type="entry name" value="RNaseH_sf"/>
</dbReference>
<protein>
    <submittedName>
        <fullName evidence="2">Piwi domain</fullName>
    </submittedName>
</protein>
<reference evidence="2 3" key="1">
    <citation type="submission" date="2023-12" db="EMBL/GenBank/DDBJ databases">
        <title>A high-quality genome assembly for Dillenia turbinata (Dilleniales).</title>
        <authorList>
            <person name="Chanderbali A."/>
        </authorList>
    </citation>
    <scope>NUCLEOTIDE SEQUENCE [LARGE SCALE GENOMIC DNA]</scope>
    <source>
        <strain evidence="2">LSX21</strain>
        <tissue evidence="2">Leaf</tissue>
    </source>
</reference>
<dbReference type="Pfam" id="PF02171">
    <property type="entry name" value="Piwi"/>
    <property type="match status" value="1"/>
</dbReference>
<keyword evidence="3" id="KW-1185">Reference proteome</keyword>
<evidence type="ECO:0000313" key="3">
    <source>
        <dbReference type="Proteomes" id="UP001370490"/>
    </source>
</evidence>
<name>A0AAN8VVA1_9MAGN</name>
<dbReference type="InterPro" id="IPR003165">
    <property type="entry name" value="Piwi"/>
</dbReference>
<accession>A0AAN8VVA1</accession>
<dbReference type="InterPro" id="IPR012337">
    <property type="entry name" value="RNaseH-like_sf"/>
</dbReference>
<dbReference type="Gene3D" id="3.30.420.10">
    <property type="entry name" value="Ribonuclease H-like superfamily/Ribonuclease H"/>
    <property type="match status" value="1"/>
</dbReference>
<sequence>MAFHCTDANITTAGTVQVKGSFIKFYCMNLMPFVSHTKLFTRNHSDNSSVDKSANILPGTVDDKEISHPSEFDFYLCSHAGIQGTSRPAHYHVLWDENNFLSNAIQSLTNNLCYNKNFHFLDLVRWLTSRYAILLNLTSTYAVMQESRHNRKA</sequence>
<evidence type="ECO:0000313" key="2">
    <source>
        <dbReference type="EMBL" id="KAK6941588.1"/>
    </source>
</evidence>
<feature type="domain" description="Piwi" evidence="1">
    <location>
        <begin position="36"/>
        <end position="114"/>
    </location>
</feature>
<gene>
    <name evidence="2" type="ORF">RJ641_026965</name>
</gene>
<evidence type="ECO:0000259" key="1">
    <source>
        <dbReference type="PROSITE" id="PS50822"/>
    </source>
</evidence>
<dbReference type="GO" id="GO:0003676">
    <property type="term" value="F:nucleic acid binding"/>
    <property type="evidence" value="ECO:0007669"/>
    <property type="project" value="InterPro"/>
</dbReference>
<dbReference type="SUPFAM" id="SSF53098">
    <property type="entry name" value="Ribonuclease H-like"/>
    <property type="match status" value="1"/>
</dbReference>
<dbReference type="PANTHER" id="PTHR22891">
    <property type="entry name" value="EUKARYOTIC TRANSLATION INITIATION FACTOR 2C"/>
    <property type="match status" value="1"/>
</dbReference>
<dbReference type="EMBL" id="JBAMMX010000004">
    <property type="protein sequence ID" value="KAK6941588.1"/>
    <property type="molecule type" value="Genomic_DNA"/>
</dbReference>
<dbReference type="Proteomes" id="UP001370490">
    <property type="component" value="Unassembled WGS sequence"/>
</dbReference>
<dbReference type="PROSITE" id="PS50822">
    <property type="entry name" value="PIWI"/>
    <property type="match status" value="1"/>
</dbReference>
<proteinExistence type="predicted"/>
<dbReference type="AlphaFoldDB" id="A0AAN8VVA1"/>
<organism evidence="2 3">
    <name type="scientific">Dillenia turbinata</name>
    <dbReference type="NCBI Taxonomy" id="194707"/>
    <lineage>
        <taxon>Eukaryota</taxon>
        <taxon>Viridiplantae</taxon>
        <taxon>Streptophyta</taxon>
        <taxon>Embryophyta</taxon>
        <taxon>Tracheophyta</taxon>
        <taxon>Spermatophyta</taxon>
        <taxon>Magnoliopsida</taxon>
        <taxon>eudicotyledons</taxon>
        <taxon>Gunneridae</taxon>
        <taxon>Pentapetalae</taxon>
        <taxon>Dilleniales</taxon>
        <taxon>Dilleniaceae</taxon>
        <taxon>Dillenia</taxon>
    </lineage>
</organism>